<dbReference type="NCBIfam" id="NF004837">
    <property type="entry name" value="PRK06187.1"/>
    <property type="match status" value="1"/>
</dbReference>
<feature type="domain" description="AMP-dependent synthetase/ligase" evidence="3">
    <location>
        <begin position="11"/>
        <end position="373"/>
    </location>
</feature>
<evidence type="ECO:0000256" key="1">
    <source>
        <dbReference type="ARBA" id="ARBA00006432"/>
    </source>
</evidence>
<accession>A0A371QC30</accession>
<dbReference type="Pfam" id="PF13193">
    <property type="entry name" value="AMP-binding_C"/>
    <property type="match status" value="1"/>
</dbReference>
<dbReference type="CDD" id="cd05936">
    <property type="entry name" value="FC-FACS_FadD_like"/>
    <property type="match status" value="1"/>
</dbReference>
<organism evidence="5 6">
    <name type="scientific">Streptomyces inhibens</name>
    <dbReference type="NCBI Taxonomy" id="2293571"/>
    <lineage>
        <taxon>Bacteria</taxon>
        <taxon>Bacillati</taxon>
        <taxon>Actinomycetota</taxon>
        <taxon>Actinomycetes</taxon>
        <taxon>Kitasatosporales</taxon>
        <taxon>Streptomycetaceae</taxon>
        <taxon>Streptomyces</taxon>
    </lineage>
</organism>
<dbReference type="InterPro" id="IPR045851">
    <property type="entry name" value="AMP-bd_C_sf"/>
</dbReference>
<dbReference type="PANTHER" id="PTHR43767">
    <property type="entry name" value="LONG-CHAIN-FATTY-ACID--COA LIGASE"/>
    <property type="match status" value="1"/>
</dbReference>
<name>A0A371QC30_STRIH</name>
<dbReference type="GO" id="GO:0016878">
    <property type="term" value="F:acid-thiol ligase activity"/>
    <property type="evidence" value="ECO:0007669"/>
    <property type="project" value="UniProtKB-ARBA"/>
</dbReference>
<dbReference type="InterPro" id="IPR020845">
    <property type="entry name" value="AMP-binding_CS"/>
</dbReference>
<evidence type="ECO:0000313" key="5">
    <source>
        <dbReference type="EMBL" id="REK92250.1"/>
    </source>
</evidence>
<dbReference type="EMBL" id="QUAC01000001">
    <property type="protein sequence ID" value="REK92250.1"/>
    <property type="molecule type" value="Genomic_DNA"/>
</dbReference>
<dbReference type="InterPro" id="IPR050237">
    <property type="entry name" value="ATP-dep_AMP-bd_enzyme"/>
</dbReference>
<dbReference type="Gene3D" id="3.30.300.30">
    <property type="match status" value="1"/>
</dbReference>
<evidence type="ECO:0000259" key="4">
    <source>
        <dbReference type="Pfam" id="PF13193"/>
    </source>
</evidence>
<dbReference type="Proteomes" id="UP000262477">
    <property type="component" value="Unassembled WGS sequence"/>
</dbReference>
<dbReference type="InterPro" id="IPR042099">
    <property type="entry name" value="ANL_N_sf"/>
</dbReference>
<evidence type="ECO:0000259" key="3">
    <source>
        <dbReference type="Pfam" id="PF00501"/>
    </source>
</evidence>
<comment type="caution">
    <text evidence="5">The sequence shown here is derived from an EMBL/GenBank/DDBJ whole genome shotgun (WGS) entry which is preliminary data.</text>
</comment>
<evidence type="ECO:0000313" key="6">
    <source>
        <dbReference type="Proteomes" id="UP000262477"/>
    </source>
</evidence>
<dbReference type="InterPro" id="IPR000873">
    <property type="entry name" value="AMP-dep_synth/lig_dom"/>
</dbReference>
<reference evidence="5 6" key="1">
    <citation type="submission" date="2018-08" db="EMBL/GenBank/DDBJ databases">
        <title>Streptomyces NEAU-D10 sp. nov., a novel Actinomycete isolated from soil.</title>
        <authorList>
            <person name="Jin L."/>
        </authorList>
    </citation>
    <scope>NUCLEOTIDE SEQUENCE [LARGE SCALE GENOMIC DNA]</scope>
    <source>
        <strain evidence="5 6">NEAU-D10</strain>
    </source>
</reference>
<dbReference type="OrthoDB" id="9803968at2"/>
<dbReference type="Pfam" id="PF00501">
    <property type="entry name" value="AMP-binding"/>
    <property type="match status" value="1"/>
</dbReference>
<dbReference type="FunFam" id="3.30.300.30:FF:000008">
    <property type="entry name" value="2,3-dihydroxybenzoate-AMP ligase"/>
    <property type="match status" value="1"/>
</dbReference>
<dbReference type="Gene3D" id="3.40.50.12780">
    <property type="entry name" value="N-terminal domain of ligase-like"/>
    <property type="match status" value="1"/>
</dbReference>
<dbReference type="AlphaFoldDB" id="A0A371QC30"/>
<dbReference type="PROSITE" id="PS00455">
    <property type="entry name" value="AMP_BINDING"/>
    <property type="match status" value="1"/>
</dbReference>
<dbReference type="InterPro" id="IPR025110">
    <property type="entry name" value="AMP-bd_C"/>
</dbReference>
<gene>
    <name evidence="5" type="ORF">DY245_00030</name>
</gene>
<protein>
    <submittedName>
        <fullName evidence="5">Long-chain fatty acid--CoA ligase</fullName>
    </submittedName>
</protein>
<keyword evidence="2 5" id="KW-0436">Ligase</keyword>
<sequence>MSFNLATALRESRRFHPDKPLCHIADLTYTYAQVDEASGRIAAALRGLGLGPGAKVAVQLPNVPEFLFAYFAVLKAGLVMVPLNPLLKAPEIAYHLRDSDAQLLITFEEFAAEAVKGAELADGVGTYVVHLPGSDRHGAGTRDFDELYAADDTGETEPTSGDDTAVLLYTSGTTGRPKGAELTHFQLYMNCTVTGEVFGYRTDDIALAVLPLFHVFGLSSVLNMAVRHGGTLALVPRFETGAVLDALERHRCTIFAGVPTMYTALLQADTTKRDLAGLRVGLSGGAAMPGETIRAFEEKFPGVAILEGYGLSETASAATFNISVEQRKVLSIGKPIWGVAVRVVDDTGAELPPGPDHVGEILVRGHNVMKGYYKRPEESAEVLREGWLHTGDLGYQDEDGYFFVVDRKKDLVIRGGYNVYPREVEEVLHAHPAVAEAAVIGRPDDRLGEEVVAVVSLKPGAHTTAEDLAAHCKRQLAAYKYPREIHLVDELPKGPTGKILKKELRARCPR</sequence>
<dbReference type="SUPFAM" id="SSF56801">
    <property type="entry name" value="Acetyl-CoA synthetase-like"/>
    <property type="match status" value="1"/>
</dbReference>
<evidence type="ECO:0000256" key="2">
    <source>
        <dbReference type="ARBA" id="ARBA00022598"/>
    </source>
</evidence>
<keyword evidence="6" id="KW-1185">Reference proteome</keyword>
<proteinExistence type="inferred from homology"/>
<comment type="similarity">
    <text evidence="1">Belongs to the ATP-dependent AMP-binding enzyme family.</text>
</comment>
<dbReference type="PANTHER" id="PTHR43767:SF1">
    <property type="entry name" value="NONRIBOSOMAL PEPTIDE SYNTHASE PES1 (EUROFUNG)-RELATED"/>
    <property type="match status" value="1"/>
</dbReference>
<feature type="domain" description="AMP-binding enzyme C-terminal" evidence="4">
    <location>
        <begin position="423"/>
        <end position="498"/>
    </location>
</feature>
<dbReference type="RefSeq" id="WP_128502273.1">
    <property type="nucleotide sequence ID" value="NZ_QUAC01000001.1"/>
</dbReference>